<evidence type="ECO:0000313" key="2">
    <source>
        <dbReference type="EMBL" id="KAE9093852.1"/>
    </source>
</evidence>
<dbReference type="AlphaFoldDB" id="A0A6G0KPC3"/>
<dbReference type="EMBL" id="QXFX01001243">
    <property type="protein sequence ID" value="KAE9093852.1"/>
    <property type="molecule type" value="Genomic_DNA"/>
</dbReference>
<evidence type="ECO:0000313" key="5">
    <source>
        <dbReference type="Proteomes" id="UP000488956"/>
    </source>
</evidence>
<gene>
    <name evidence="3" type="ORF">PF004_g17488</name>
    <name evidence="2" type="ORF">PF010_g17329</name>
</gene>
<name>A0A6G0KPC3_9STRA</name>
<protein>
    <recommendedName>
        <fullName evidence="6">RxLR effector protein</fullName>
    </recommendedName>
</protein>
<feature type="signal peptide" evidence="1">
    <location>
        <begin position="1"/>
        <end position="22"/>
    </location>
</feature>
<keyword evidence="1" id="KW-0732">Signal</keyword>
<organism evidence="2 5">
    <name type="scientific">Phytophthora fragariae</name>
    <dbReference type="NCBI Taxonomy" id="53985"/>
    <lineage>
        <taxon>Eukaryota</taxon>
        <taxon>Sar</taxon>
        <taxon>Stramenopiles</taxon>
        <taxon>Oomycota</taxon>
        <taxon>Peronosporomycetes</taxon>
        <taxon>Peronosporales</taxon>
        <taxon>Peronosporaceae</taxon>
        <taxon>Phytophthora</taxon>
    </lineage>
</organism>
<dbReference type="Proteomes" id="UP000476176">
    <property type="component" value="Unassembled WGS sequence"/>
</dbReference>
<evidence type="ECO:0000313" key="3">
    <source>
        <dbReference type="EMBL" id="KAE9205792.1"/>
    </source>
</evidence>
<evidence type="ECO:0000256" key="1">
    <source>
        <dbReference type="SAM" id="SignalP"/>
    </source>
</evidence>
<dbReference type="Proteomes" id="UP000488956">
    <property type="component" value="Unassembled WGS sequence"/>
</dbReference>
<sequence>MRFYQALLLVVCVLLSSSATLAAGPEPGSGKTLKVDHSLVRQDSRLLRVDNVAGVGTEDRIQSWFRWLRVNYWIKAGKSESDVKKALKLEGMPEDVLKASPEYLYYQKLMLKTGRGAPVLDRGKSAVSKLKTSVASDDEISQKLDEWMATGSQGLYTWNAWLKLGLKNIKNAAERQNSDAYKIYMRYAEMYDNRLYQRFKNGDDYQVVLGPYSEETTALVHMWAQAQRPDLYVIRMLGLAGKVTRRFSQTSTINSFCGGKDTESFYRYHVLEVSWYVEQGQVNKRHL</sequence>
<accession>A0A6G0KPC3</accession>
<proteinExistence type="predicted"/>
<feature type="chain" id="PRO_5036174048" description="RxLR effector protein" evidence="1">
    <location>
        <begin position="23"/>
        <end position="287"/>
    </location>
</feature>
<reference evidence="4 5" key="1">
    <citation type="submission" date="2018-09" db="EMBL/GenBank/DDBJ databases">
        <title>Genomic investigation of the strawberry pathogen Phytophthora fragariae indicates pathogenicity is determined by transcriptional variation in three key races.</title>
        <authorList>
            <person name="Adams T.M."/>
            <person name="Armitage A.D."/>
            <person name="Sobczyk M.K."/>
            <person name="Bates H.J."/>
            <person name="Dunwell J.M."/>
            <person name="Nellist C.F."/>
            <person name="Harrison R.J."/>
        </authorList>
    </citation>
    <scope>NUCLEOTIDE SEQUENCE [LARGE SCALE GENOMIC DNA]</scope>
    <source>
        <strain evidence="3 4">BC-23</strain>
        <strain evidence="2 5">ONT-3</strain>
    </source>
</reference>
<evidence type="ECO:0008006" key="6">
    <source>
        <dbReference type="Google" id="ProtNLM"/>
    </source>
</evidence>
<comment type="caution">
    <text evidence="2">The sequence shown here is derived from an EMBL/GenBank/DDBJ whole genome shotgun (WGS) entry which is preliminary data.</text>
</comment>
<evidence type="ECO:0000313" key="4">
    <source>
        <dbReference type="Proteomes" id="UP000476176"/>
    </source>
</evidence>
<dbReference type="EMBL" id="QXGC01001313">
    <property type="protein sequence ID" value="KAE9205792.1"/>
    <property type="molecule type" value="Genomic_DNA"/>
</dbReference>